<name>A0ABV2L222_9HYPH</name>
<dbReference type="RefSeq" id="WP_238276877.1">
    <property type="nucleotide sequence ID" value="NZ_BPQL01000019.1"/>
</dbReference>
<feature type="region of interest" description="Disordered" evidence="1">
    <location>
        <begin position="152"/>
        <end position="210"/>
    </location>
</feature>
<dbReference type="Proteomes" id="UP001549145">
    <property type="component" value="Unassembled WGS sequence"/>
</dbReference>
<sequence length="210" mass="22809">MEATNTVEMQAETLSGDIRDQYLDILRGMDEPWTKLSEHQQKRIIGNVEKLSRDVVRGSVDIVAHTGFVHMLVTTGEWTVKDGIKLKVAASGSVEDITKLAEHGGGSAILVFADAASYFGQRAEAKADKDQPDLPIHDHDGVIQETELELNELRTEGDDQDEGAETDEGVSYEAEASGTKPRRRRRAAAGGDAPPPPEMPADTTRTSVEA</sequence>
<reference evidence="2 3" key="1">
    <citation type="submission" date="2024-06" db="EMBL/GenBank/DDBJ databases">
        <title>Genomic Encyclopedia of Type Strains, Phase IV (KMG-IV): sequencing the most valuable type-strain genomes for metagenomic binning, comparative biology and taxonomic classification.</title>
        <authorList>
            <person name="Goeker M."/>
        </authorList>
    </citation>
    <scope>NUCLEOTIDE SEQUENCE [LARGE SCALE GENOMIC DNA]</scope>
    <source>
        <strain evidence="2 3">DSM 21331</strain>
    </source>
</reference>
<feature type="compositionally biased region" description="Acidic residues" evidence="1">
    <location>
        <begin position="158"/>
        <end position="170"/>
    </location>
</feature>
<evidence type="ECO:0000313" key="3">
    <source>
        <dbReference type="Proteomes" id="UP001549145"/>
    </source>
</evidence>
<evidence type="ECO:0000313" key="2">
    <source>
        <dbReference type="EMBL" id="MET3691694.1"/>
    </source>
</evidence>
<keyword evidence="3" id="KW-1185">Reference proteome</keyword>
<protein>
    <submittedName>
        <fullName evidence="2">Uncharacterized protein</fullName>
    </submittedName>
</protein>
<accession>A0ABV2L222</accession>
<gene>
    <name evidence="2" type="ORF">ABID43_001219</name>
</gene>
<evidence type="ECO:0000256" key="1">
    <source>
        <dbReference type="SAM" id="MobiDB-lite"/>
    </source>
</evidence>
<proteinExistence type="predicted"/>
<comment type="caution">
    <text evidence="2">The sequence shown here is derived from an EMBL/GenBank/DDBJ whole genome shotgun (WGS) entry which is preliminary data.</text>
</comment>
<organism evidence="2 3">
    <name type="scientific">Methylobacterium goesingense</name>
    <dbReference type="NCBI Taxonomy" id="243690"/>
    <lineage>
        <taxon>Bacteria</taxon>
        <taxon>Pseudomonadati</taxon>
        <taxon>Pseudomonadota</taxon>
        <taxon>Alphaproteobacteria</taxon>
        <taxon>Hyphomicrobiales</taxon>
        <taxon>Methylobacteriaceae</taxon>
        <taxon>Methylobacterium</taxon>
    </lineage>
</organism>
<dbReference type="EMBL" id="JBEPMM010000002">
    <property type="protein sequence ID" value="MET3691694.1"/>
    <property type="molecule type" value="Genomic_DNA"/>
</dbReference>
<feature type="compositionally biased region" description="Low complexity" evidence="1">
    <location>
        <begin position="200"/>
        <end position="210"/>
    </location>
</feature>